<accession>A0A6A5Z1Q5</accession>
<dbReference type="OrthoDB" id="5363290at2759"/>
<keyword evidence="2" id="KW-1133">Transmembrane helix</keyword>
<keyword evidence="4" id="KW-1185">Reference proteome</keyword>
<dbReference type="PANTHER" id="PTHR42083">
    <property type="entry name" value="MARVEL DOMAIN-CONTAINING PROTEIN"/>
    <property type="match status" value="1"/>
</dbReference>
<sequence>MGEYSSPRADSQSSALKPSRPDCIHSSHGSLFHTPQTFRAAINERLDNPLVSLFRLGIRVLQFAFALASGISYAIELSHGSVHSDANSAFVFSQVLFGATLICLPLDACTIRTYKLVWVVEWILAIFYLALFATFYRIYTSGPVDPQNAGTDLGRMRRVVWMDLINFLLWMSSALFSSVMCCSGTKAAIKGHWETRRRRKETK</sequence>
<proteinExistence type="predicted"/>
<dbReference type="AlphaFoldDB" id="A0A6A5Z1Q5"/>
<feature type="transmembrane region" description="Helical" evidence="2">
    <location>
        <begin position="167"/>
        <end position="189"/>
    </location>
</feature>
<evidence type="ECO:0000256" key="2">
    <source>
        <dbReference type="SAM" id="Phobius"/>
    </source>
</evidence>
<gene>
    <name evidence="3" type="ORF">BDV96DRAFT_524299</name>
</gene>
<organism evidence="3 4">
    <name type="scientific">Lophiotrema nucula</name>
    <dbReference type="NCBI Taxonomy" id="690887"/>
    <lineage>
        <taxon>Eukaryota</taxon>
        <taxon>Fungi</taxon>
        <taxon>Dikarya</taxon>
        <taxon>Ascomycota</taxon>
        <taxon>Pezizomycotina</taxon>
        <taxon>Dothideomycetes</taxon>
        <taxon>Pleosporomycetidae</taxon>
        <taxon>Pleosporales</taxon>
        <taxon>Lophiotremataceae</taxon>
        <taxon>Lophiotrema</taxon>
    </lineage>
</organism>
<keyword evidence="2" id="KW-0472">Membrane</keyword>
<dbReference type="EMBL" id="ML977329">
    <property type="protein sequence ID" value="KAF2112996.1"/>
    <property type="molecule type" value="Genomic_DNA"/>
</dbReference>
<reference evidence="3" key="1">
    <citation type="journal article" date="2020" name="Stud. Mycol.">
        <title>101 Dothideomycetes genomes: a test case for predicting lifestyles and emergence of pathogens.</title>
        <authorList>
            <person name="Haridas S."/>
            <person name="Albert R."/>
            <person name="Binder M."/>
            <person name="Bloem J."/>
            <person name="Labutti K."/>
            <person name="Salamov A."/>
            <person name="Andreopoulos B."/>
            <person name="Baker S."/>
            <person name="Barry K."/>
            <person name="Bills G."/>
            <person name="Bluhm B."/>
            <person name="Cannon C."/>
            <person name="Castanera R."/>
            <person name="Culley D."/>
            <person name="Daum C."/>
            <person name="Ezra D."/>
            <person name="Gonzalez J."/>
            <person name="Henrissat B."/>
            <person name="Kuo A."/>
            <person name="Liang C."/>
            <person name="Lipzen A."/>
            <person name="Lutzoni F."/>
            <person name="Magnuson J."/>
            <person name="Mondo S."/>
            <person name="Nolan M."/>
            <person name="Ohm R."/>
            <person name="Pangilinan J."/>
            <person name="Park H.-J."/>
            <person name="Ramirez L."/>
            <person name="Alfaro M."/>
            <person name="Sun H."/>
            <person name="Tritt A."/>
            <person name="Yoshinaga Y."/>
            <person name="Zwiers L.-H."/>
            <person name="Turgeon B."/>
            <person name="Goodwin S."/>
            <person name="Spatafora J."/>
            <person name="Crous P."/>
            <person name="Grigoriev I."/>
        </authorList>
    </citation>
    <scope>NUCLEOTIDE SEQUENCE</scope>
    <source>
        <strain evidence="3">CBS 627.86</strain>
    </source>
</reference>
<keyword evidence="2" id="KW-0812">Transmembrane</keyword>
<evidence type="ECO:0000313" key="3">
    <source>
        <dbReference type="EMBL" id="KAF2112996.1"/>
    </source>
</evidence>
<protein>
    <recommendedName>
        <fullName evidence="5">MARVEL domain-containing protein</fullName>
    </recommendedName>
</protein>
<evidence type="ECO:0000256" key="1">
    <source>
        <dbReference type="SAM" id="MobiDB-lite"/>
    </source>
</evidence>
<dbReference type="PANTHER" id="PTHR42083:SF1">
    <property type="entry name" value="MARVEL DOMAIN-CONTAINING PROTEIN"/>
    <property type="match status" value="1"/>
</dbReference>
<feature type="region of interest" description="Disordered" evidence="1">
    <location>
        <begin position="1"/>
        <end position="22"/>
    </location>
</feature>
<evidence type="ECO:0000313" key="4">
    <source>
        <dbReference type="Proteomes" id="UP000799770"/>
    </source>
</evidence>
<name>A0A6A5Z1Q5_9PLEO</name>
<feature type="transmembrane region" description="Helical" evidence="2">
    <location>
        <begin position="116"/>
        <end position="139"/>
    </location>
</feature>
<feature type="non-terminal residue" evidence="3">
    <location>
        <position position="203"/>
    </location>
</feature>
<feature type="transmembrane region" description="Helical" evidence="2">
    <location>
        <begin position="87"/>
        <end position="104"/>
    </location>
</feature>
<dbReference type="Proteomes" id="UP000799770">
    <property type="component" value="Unassembled WGS sequence"/>
</dbReference>
<evidence type="ECO:0008006" key="5">
    <source>
        <dbReference type="Google" id="ProtNLM"/>
    </source>
</evidence>
<feature type="transmembrane region" description="Helical" evidence="2">
    <location>
        <begin position="56"/>
        <end position="75"/>
    </location>
</feature>